<dbReference type="InterPro" id="IPR036388">
    <property type="entry name" value="WH-like_DNA-bd_sf"/>
</dbReference>
<evidence type="ECO:0000259" key="5">
    <source>
        <dbReference type="PROSITE" id="PS51464"/>
    </source>
</evidence>
<accession>A0A1Y4UHH7</accession>
<dbReference type="GO" id="GO:0003700">
    <property type="term" value="F:DNA-binding transcription factor activity"/>
    <property type="evidence" value="ECO:0007669"/>
    <property type="project" value="InterPro"/>
</dbReference>
<dbReference type="GO" id="GO:0097367">
    <property type="term" value="F:carbohydrate derivative binding"/>
    <property type="evidence" value="ECO:0007669"/>
    <property type="project" value="InterPro"/>
</dbReference>
<organism evidence="7 8">
    <name type="scientific">Lactobacillus gallinarum</name>
    <dbReference type="NCBI Taxonomy" id="52242"/>
    <lineage>
        <taxon>Bacteria</taxon>
        <taxon>Bacillati</taxon>
        <taxon>Bacillota</taxon>
        <taxon>Bacilli</taxon>
        <taxon>Lactobacillales</taxon>
        <taxon>Lactobacillaceae</taxon>
        <taxon>Lactobacillus</taxon>
    </lineage>
</organism>
<sequence length="257" mass="29225">MAIFDFNNLSSLSDVELSVYRFVVNNPEKVAYMRVRDIAKKTHVANSSVMRFVHKIGFASFPEFKAYLKNINQTVAPQKALTFIDQQNFPNDIENKLRVVADQLYQSDNIPIMGTGNSASTAVYAARMLALLGFNAFPITDPFYPLNRQLENTSNNTIICFSVSGETTELIEQLNYCTKRSDNQVVAITSNPTSTIANISKYVLNYQEHKQRLFKYCDLSSQIPAMYIVEGLVEILIGKNQDLIKQKQDQEKEKEHE</sequence>
<dbReference type="PANTHER" id="PTHR30514:SF1">
    <property type="entry name" value="HTH-TYPE TRANSCRIPTIONAL REGULATOR HEXR-RELATED"/>
    <property type="match status" value="1"/>
</dbReference>
<keyword evidence="9" id="KW-1185">Reference proteome</keyword>
<gene>
    <name evidence="7" type="ORF">B5E44_05535</name>
    <name evidence="6" type="ORF">B5E59_03865</name>
</gene>
<dbReference type="PANTHER" id="PTHR30514">
    <property type="entry name" value="GLUCOKINASE"/>
    <property type="match status" value="1"/>
</dbReference>
<dbReference type="SUPFAM" id="SSF53697">
    <property type="entry name" value="SIS domain"/>
    <property type="match status" value="1"/>
</dbReference>
<evidence type="ECO:0000313" key="9">
    <source>
        <dbReference type="Proteomes" id="UP000196293"/>
    </source>
</evidence>
<dbReference type="InterPro" id="IPR047640">
    <property type="entry name" value="RpiR-like"/>
</dbReference>
<proteinExistence type="predicted"/>
<keyword evidence="2" id="KW-0238">DNA-binding</keyword>
<protein>
    <submittedName>
        <fullName evidence="7">RpiR family transcriptional regulator</fullName>
    </submittedName>
</protein>
<dbReference type="Proteomes" id="UP000196293">
    <property type="component" value="Unassembled WGS sequence"/>
</dbReference>
<feature type="domain" description="SIS" evidence="5">
    <location>
        <begin position="100"/>
        <end position="239"/>
    </location>
</feature>
<dbReference type="InterPro" id="IPR001347">
    <property type="entry name" value="SIS_dom"/>
</dbReference>
<dbReference type="InterPro" id="IPR009057">
    <property type="entry name" value="Homeodomain-like_sf"/>
</dbReference>
<keyword evidence="1" id="KW-0805">Transcription regulation</keyword>
<keyword evidence="3" id="KW-0804">Transcription</keyword>
<dbReference type="Pfam" id="PF01418">
    <property type="entry name" value="HTH_6"/>
    <property type="match status" value="1"/>
</dbReference>
<dbReference type="PROSITE" id="PS51464">
    <property type="entry name" value="SIS"/>
    <property type="match status" value="1"/>
</dbReference>
<name>A0A1Y4UHH7_9LACO</name>
<dbReference type="InterPro" id="IPR035472">
    <property type="entry name" value="RpiR-like_SIS"/>
</dbReference>
<dbReference type="PROSITE" id="PS51071">
    <property type="entry name" value="HTH_RPIR"/>
    <property type="match status" value="1"/>
</dbReference>
<evidence type="ECO:0000313" key="8">
    <source>
        <dbReference type="Proteomes" id="UP000195859"/>
    </source>
</evidence>
<evidence type="ECO:0000313" key="6">
    <source>
        <dbReference type="EMBL" id="OUQ56888.1"/>
    </source>
</evidence>
<dbReference type="EMBL" id="NFLZ01000011">
    <property type="protein sequence ID" value="OUQ76185.1"/>
    <property type="molecule type" value="Genomic_DNA"/>
</dbReference>
<dbReference type="GO" id="GO:1901135">
    <property type="term" value="P:carbohydrate derivative metabolic process"/>
    <property type="evidence" value="ECO:0007669"/>
    <property type="project" value="InterPro"/>
</dbReference>
<dbReference type="InterPro" id="IPR046348">
    <property type="entry name" value="SIS_dom_sf"/>
</dbReference>
<dbReference type="InterPro" id="IPR000281">
    <property type="entry name" value="HTH_RpiR"/>
</dbReference>
<dbReference type="CDD" id="cd05013">
    <property type="entry name" value="SIS_RpiR"/>
    <property type="match status" value="1"/>
</dbReference>
<dbReference type="Pfam" id="PF01380">
    <property type="entry name" value="SIS"/>
    <property type="match status" value="1"/>
</dbReference>
<reference evidence="7" key="2">
    <citation type="journal article" date="2018" name="BMC Genomics">
        <title>Whole genome sequencing and function prediction of 133 gut anaerobes isolated from chicken caecum in pure cultures.</title>
        <authorList>
            <person name="Medvecky M."/>
            <person name="Cejkova D."/>
            <person name="Polansky O."/>
            <person name="Karasova D."/>
            <person name="Kubasova T."/>
            <person name="Cizek A."/>
            <person name="Rychlik I."/>
        </authorList>
    </citation>
    <scope>NUCLEOTIDE SEQUENCE</scope>
    <source>
        <strain evidence="7">An101</strain>
        <strain evidence="6">An115</strain>
    </source>
</reference>
<comment type="caution">
    <text evidence="7">The sequence shown here is derived from an EMBL/GenBank/DDBJ whole genome shotgun (WGS) entry which is preliminary data.</text>
</comment>
<dbReference type="AlphaFoldDB" id="A0A1Y4UHH7"/>
<evidence type="ECO:0000256" key="2">
    <source>
        <dbReference type="ARBA" id="ARBA00023125"/>
    </source>
</evidence>
<dbReference type="Proteomes" id="UP000195859">
    <property type="component" value="Unassembled WGS sequence"/>
</dbReference>
<evidence type="ECO:0000259" key="4">
    <source>
        <dbReference type="PROSITE" id="PS51071"/>
    </source>
</evidence>
<evidence type="ECO:0000256" key="1">
    <source>
        <dbReference type="ARBA" id="ARBA00023015"/>
    </source>
</evidence>
<evidence type="ECO:0000256" key="3">
    <source>
        <dbReference type="ARBA" id="ARBA00023163"/>
    </source>
</evidence>
<dbReference type="SUPFAM" id="SSF46689">
    <property type="entry name" value="Homeodomain-like"/>
    <property type="match status" value="1"/>
</dbReference>
<dbReference type="EMBL" id="NFLS01000006">
    <property type="protein sequence ID" value="OUQ56888.1"/>
    <property type="molecule type" value="Genomic_DNA"/>
</dbReference>
<dbReference type="Gene3D" id="3.40.50.10490">
    <property type="entry name" value="Glucose-6-phosphate isomerase like protein, domain 1"/>
    <property type="match status" value="1"/>
</dbReference>
<dbReference type="Gene3D" id="1.10.10.10">
    <property type="entry name" value="Winged helix-like DNA-binding domain superfamily/Winged helix DNA-binding domain"/>
    <property type="match status" value="1"/>
</dbReference>
<dbReference type="RefSeq" id="WP_087176103.1">
    <property type="nucleotide sequence ID" value="NZ_CALHTS010000012.1"/>
</dbReference>
<reference evidence="8 9" key="1">
    <citation type="submission" date="2017-04" db="EMBL/GenBank/DDBJ databases">
        <title>Function of individual gut microbiota members based on whole genome sequencing of pure cultures obtained from chicken caecum.</title>
        <authorList>
            <person name="Medvecky M."/>
            <person name="Cejkova D."/>
            <person name="Polansky O."/>
            <person name="Karasova D."/>
            <person name="Kubasova T."/>
            <person name="Cizek A."/>
            <person name="Rychlik I."/>
        </authorList>
    </citation>
    <scope>NUCLEOTIDE SEQUENCE [LARGE SCALE GENOMIC DNA]</scope>
    <source>
        <strain evidence="8">An101</strain>
        <strain evidence="9">An115</strain>
    </source>
</reference>
<evidence type="ECO:0000313" key="7">
    <source>
        <dbReference type="EMBL" id="OUQ76185.1"/>
    </source>
</evidence>
<dbReference type="GO" id="GO:0003677">
    <property type="term" value="F:DNA binding"/>
    <property type="evidence" value="ECO:0007669"/>
    <property type="project" value="UniProtKB-KW"/>
</dbReference>
<feature type="domain" description="HTH rpiR-type" evidence="4">
    <location>
        <begin position="1"/>
        <end position="75"/>
    </location>
</feature>